<name>H5TL05_GORO1</name>
<evidence type="ECO:0000313" key="3">
    <source>
        <dbReference type="Proteomes" id="UP000005038"/>
    </source>
</evidence>
<dbReference type="STRING" id="1108044.GOOTI_096_00030"/>
<dbReference type="RefSeq" id="WP_007238402.1">
    <property type="nucleotide sequence ID" value="NZ_BAFB01000096.1"/>
</dbReference>
<gene>
    <name evidence="2" type="ORF">GOOTI_096_00030</name>
</gene>
<dbReference type="InterPro" id="IPR004360">
    <property type="entry name" value="Glyas_Fos-R_dOase_dom"/>
</dbReference>
<dbReference type="InterPro" id="IPR029068">
    <property type="entry name" value="Glyas_Bleomycin-R_OHBP_Dase"/>
</dbReference>
<reference evidence="2" key="1">
    <citation type="submission" date="2012-02" db="EMBL/GenBank/DDBJ databases">
        <title>Whole genome shotgun sequence of Gordonia otitidis NBRC 100426.</title>
        <authorList>
            <person name="Yoshida I."/>
            <person name="Hosoyama A."/>
            <person name="Tsuchikane K."/>
            <person name="Katsumata H."/>
            <person name="Yamazaki S."/>
            <person name="Fujita N."/>
        </authorList>
    </citation>
    <scope>NUCLEOTIDE SEQUENCE [LARGE SCALE GENOMIC DNA]</scope>
    <source>
        <strain evidence="2">NBRC 100426</strain>
    </source>
</reference>
<evidence type="ECO:0000259" key="1">
    <source>
        <dbReference type="PROSITE" id="PS51819"/>
    </source>
</evidence>
<organism evidence="2 3">
    <name type="scientific">Gordonia otitidis (strain DSM 44809 / CCUG 52243 / JCM 12355 / NBRC 100426 / IFM 10032)</name>
    <dbReference type="NCBI Taxonomy" id="1108044"/>
    <lineage>
        <taxon>Bacteria</taxon>
        <taxon>Bacillati</taxon>
        <taxon>Actinomycetota</taxon>
        <taxon>Actinomycetes</taxon>
        <taxon>Mycobacteriales</taxon>
        <taxon>Gordoniaceae</taxon>
        <taxon>Gordonia</taxon>
    </lineage>
</organism>
<sequence>MVSTLFITLPVDSTLRSRRFFESLGFRPDEVFCDAGTLCLPISDGTVLVLLATQRFAGYSAGEAAVDPRRGDAAVREVVIAFSAASRHEVDEIADAALANGGSTLRAPTDEGFTYSRTFCDPDGHAWEIVWMDPGAIPQTSK</sequence>
<keyword evidence="3" id="KW-1185">Reference proteome</keyword>
<dbReference type="OrthoDB" id="4265398at2"/>
<dbReference type="AlphaFoldDB" id="H5TL05"/>
<dbReference type="Proteomes" id="UP000005038">
    <property type="component" value="Unassembled WGS sequence"/>
</dbReference>
<dbReference type="PANTHER" id="PTHR36503">
    <property type="entry name" value="BLR2520 PROTEIN"/>
    <property type="match status" value="1"/>
</dbReference>
<comment type="caution">
    <text evidence="2">The sequence shown here is derived from an EMBL/GenBank/DDBJ whole genome shotgun (WGS) entry which is preliminary data.</text>
</comment>
<dbReference type="PROSITE" id="PS51819">
    <property type="entry name" value="VOC"/>
    <property type="match status" value="1"/>
</dbReference>
<dbReference type="InterPro" id="IPR037523">
    <property type="entry name" value="VOC_core"/>
</dbReference>
<dbReference type="Pfam" id="PF00903">
    <property type="entry name" value="Glyoxalase"/>
    <property type="match status" value="1"/>
</dbReference>
<dbReference type="PANTHER" id="PTHR36503:SF2">
    <property type="entry name" value="BLR2408 PROTEIN"/>
    <property type="match status" value="1"/>
</dbReference>
<evidence type="ECO:0000313" key="2">
    <source>
        <dbReference type="EMBL" id="GAB34163.1"/>
    </source>
</evidence>
<protein>
    <recommendedName>
        <fullName evidence="1">VOC domain-containing protein</fullName>
    </recommendedName>
</protein>
<proteinExistence type="predicted"/>
<accession>H5TL05</accession>
<dbReference type="EMBL" id="BAFB01000096">
    <property type="protein sequence ID" value="GAB34163.1"/>
    <property type="molecule type" value="Genomic_DNA"/>
</dbReference>
<dbReference type="Gene3D" id="3.10.180.10">
    <property type="entry name" value="2,3-Dihydroxybiphenyl 1,2-Dioxygenase, domain 1"/>
    <property type="match status" value="1"/>
</dbReference>
<dbReference type="SUPFAM" id="SSF54593">
    <property type="entry name" value="Glyoxalase/Bleomycin resistance protein/Dihydroxybiphenyl dioxygenase"/>
    <property type="match status" value="1"/>
</dbReference>
<feature type="domain" description="VOC" evidence="1">
    <location>
        <begin position="3"/>
        <end position="132"/>
    </location>
</feature>